<protein>
    <recommendedName>
        <fullName evidence="1">DUF1989 domain-containing protein</fullName>
    </recommendedName>
</protein>
<proteinExistence type="predicted"/>
<organism evidence="2 3">
    <name type="scientific">Penicillium brevicompactum</name>
    <dbReference type="NCBI Taxonomy" id="5074"/>
    <lineage>
        <taxon>Eukaryota</taxon>
        <taxon>Fungi</taxon>
        <taxon>Dikarya</taxon>
        <taxon>Ascomycota</taxon>
        <taxon>Pezizomycotina</taxon>
        <taxon>Eurotiomycetes</taxon>
        <taxon>Eurotiomycetidae</taxon>
        <taxon>Eurotiales</taxon>
        <taxon>Aspergillaceae</taxon>
        <taxon>Penicillium</taxon>
    </lineage>
</organism>
<dbReference type="EMBL" id="JAPZBR010000008">
    <property type="protein sequence ID" value="KAJ5341391.1"/>
    <property type="molecule type" value="Genomic_DNA"/>
</dbReference>
<accession>A0A9W9UJZ1</accession>
<evidence type="ECO:0000313" key="2">
    <source>
        <dbReference type="EMBL" id="KAJ5341391.1"/>
    </source>
</evidence>
<reference evidence="2" key="2">
    <citation type="journal article" date="2023" name="IMA Fungus">
        <title>Comparative genomic study of the Penicillium genus elucidates a diverse pangenome and 15 lateral gene transfer events.</title>
        <authorList>
            <person name="Petersen C."/>
            <person name="Sorensen T."/>
            <person name="Nielsen M.R."/>
            <person name="Sondergaard T.E."/>
            <person name="Sorensen J.L."/>
            <person name="Fitzpatrick D.A."/>
            <person name="Frisvad J.C."/>
            <person name="Nielsen K.L."/>
        </authorList>
    </citation>
    <scope>NUCLEOTIDE SEQUENCE</scope>
    <source>
        <strain evidence="2">IBT 35675</strain>
    </source>
</reference>
<comment type="caution">
    <text evidence="2">The sequence shown here is derived from an EMBL/GenBank/DDBJ whole genome shotgun (WGS) entry which is preliminary data.</text>
</comment>
<name>A0A9W9UJZ1_PENBR</name>
<gene>
    <name evidence="2" type="ORF">N7541_010515</name>
</gene>
<dbReference type="AlphaFoldDB" id="A0A9W9UJZ1"/>
<dbReference type="PANTHER" id="PTHR31527">
    <property type="entry name" value="RE64534P"/>
    <property type="match status" value="1"/>
</dbReference>
<sequence>MPIIPARRFATQRLHAGQSIKVINSSGGQVIDTWAFSIPPTPAFPRYMSMTHTRSTLHKLLPSINESFLDNRRDPILTIVEDTSPGIHDVLYAACSPERYLQLGADKEHDNCADNLRSAVQKCTEPSFSHIMTFLESGWMPDPLNLFMKVDINGANLQCLNPDSKAGDFITLKAEQECVVIMSACPMDLSACNGDVPSSANFEVI</sequence>
<evidence type="ECO:0000313" key="3">
    <source>
        <dbReference type="Proteomes" id="UP001148299"/>
    </source>
</evidence>
<feature type="domain" description="DUF1989" evidence="1">
    <location>
        <begin position="3"/>
        <end position="179"/>
    </location>
</feature>
<keyword evidence="3" id="KW-1185">Reference proteome</keyword>
<dbReference type="PANTHER" id="PTHR31527:SF0">
    <property type="entry name" value="RE64534P"/>
    <property type="match status" value="1"/>
</dbReference>
<dbReference type="Proteomes" id="UP001148299">
    <property type="component" value="Unassembled WGS sequence"/>
</dbReference>
<evidence type="ECO:0000259" key="1">
    <source>
        <dbReference type="Pfam" id="PF09347"/>
    </source>
</evidence>
<dbReference type="InterPro" id="IPR018959">
    <property type="entry name" value="DUF1989"/>
</dbReference>
<reference evidence="2" key="1">
    <citation type="submission" date="2022-12" db="EMBL/GenBank/DDBJ databases">
        <authorList>
            <person name="Petersen C."/>
        </authorList>
    </citation>
    <scope>NUCLEOTIDE SEQUENCE</scope>
    <source>
        <strain evidence="2">IBT 35675</strain>
    </source>
</reference>
<dbReference type="Pfam" id="PF09347">
    <property type="entry name" value="DUF1989"/>
    <property type="match status" value="1"/>
</dbReference>